<dbReference type="CDD" id="cd00586">
    <property type="entry name" value="4HBT"/>
    <property type="match status" value="1"/>
</dbReference>
<dbReference type="NCBIfam" id="TIGR00051">
    <property type="entry name" value="YbgC/FadM family acyl-CoA thioesterase"/>
    <property type="match status" value="1"/>
</dbReference>
<accession>A0ABN7K4E3</accession>
<evidence type="ECO:0000256" key="1">
    <source>
        <dbReference type="ARBA" id="ARBA00005953"/>
    </source>
</evidence>
<dbReference type="InterPro" id="IPR029069">
    <property type="entry name" value="HotDog_dom_sf"/>
</dbReference>
<evidence type="ECO:0000256" key="2">
    <source>
        <dbReference type="ARBA" id="ARBA00022801"/>
    </source>
</evidence>
<reference evidence="3 4" key="1">
    <citation type="submission" date="2020-11" db="EMBL/GenBank/DDBJ databases">
        <authorList>
            <person name="Peeters C."/>
        </authorList>
    </citation>
    <scope>NUCLEOTIDE SEQUENCE [LARGE SCALE GENOMIC DNA]</scope>
    <source>
        <strain evidence="3 4">LMG 7974</strain>
    </source>
</reference>
<dbReference type="Gene3D" id="3.10.129.10">
    <property type="entry name" value="Hotdog Thioesterase"/>
    <property type="match status" value="1"/>
</dbReference>
<keyword evidence="2 3" id="KW-0378">Hydrolase</keyword>
<dbReference type="SUPFAM" id="SSF54637">
    <property type="entry name" value="Thioesterase/thiol ester dehydrase-isomerase"/>
    <property type="match status" value="1"/>
</dbReference>
<name>A0ABN7K4E3_9BACT</name>
<dbReference type="PANTHER" id="PTHR31793:SF37">
    <property type="entry name" value="ACYL-COA THIOESTER HYDROLASE YBGC"/>
    <property type="match status" value="1"/>
</dbReference>
<dbReference type="Proteomes" id="UP000789803">
    <property type="component" value="Unassembled WGS sequence"/>
</dbReference>
<evidence type="ECO:0000313" key="3">
    <source>
        <dbReference type="EMBL" id="CAD7287386.1"/>
    </source>
</evidence>
<dbReference type="GO" id="GO:0016787">
    <property type="term" value="F:hydrolase activity"/>
    <property type="evidence" value="ECO:0007669"/>
    <property type="project" value="UniProtKB-KW"/>
</dbReference>
<dbReference type="Pfam" id="PF13279">
    <property type="entry name" value="4HBT_2"/>
    <property type="match status" value="1"/>
</dbReference>
<gene>
    <name evidence="3" type="primary">ybgC</name>
    <name evidence="3" type="ORF">LMG7974_00270</name>
</gene>
<dbReference type="EMBL" id="CAJHOF010000002">
    <property type="protein sequence ID" value="CAD7287386.1"/>
    <property type="molecule type" value="Genomic_DNA"/>
</dbReference>
<dbReference type="EC" id="3.1.2.-" evidence="3"/>
<organism evidence="3 4">
    <name type="scientific">Campylobacter majalis</name>
    <dbReference type="NCBI Taxonomy" id="2790656"/>
    <lineage>
        <taxon>Bacteria</taxon>
        <taxon>Pseudomonadati</taxon>
        <taxon>Campylobacterota</taxon>
        <taxon>Epsilonproteobacteria</taxon>
        <taxon>Campylobacterales</taxon>
        <taxon>Campylobacteraceae</taxon>
        <taxon>Campylobacter</taxon>
    </lineage>
</organism>
<comment type="caution">
    <text evidence="3">The sequence shown here is derived from an EMBL/GenBank/DDBJ whole genome shotgun (WGS) entry which is preliminary data.</text>
</comment>
<evidence type="ECO:0000313" key="4">
    <source>
        <dbReference type="Proteomes" id="UP000789803"/>
    </source>
</evidence>
<dbReference type="InterPro" id="IPR006684">
    <property type="entry name" value="YbgC/YbaW"/>
</dbReference>
<comment type="similarity">
    <text evidence="1">Belongs to the 4-hydroxybenzoyl-CoA thioesterase family.</text>
</comment>
<keyword evidence="4" id="KW-1185">Reference proteome</keyword>
<protein>
    <submittedName>
        <fullName evidence="3">Acyl-CoA thioesterase YbgC</fullName>
        <ecNumber evidence="3">3.1.2.-</ecNumber>
    </submittedName>
</protein>
<dbReference type="PANTHER" id="PTHR31793">
    <property type="entry name" value="4-HYDROXYBENZOYL-COA THIOESTERASE FAMILY MEMBER"/>
    <property type="match status" value="1"/>
</dbReference>
<dbReference type="InterPro" id="IPR050563">
    <property type="entry name" value="4-hydroxybenzoyl-CoA_TE"/>
</dbReference>
<dbReference type="PIRSF" id="PIRSF003230">
    <property type="entry name" value="YbgC"/>
    <property type="match status" value="1"/>
</dbReference>
<proteinExistence type="inferred from homology"/>
<sequence length="131" mass="14887">MKIRVYYEDSDAQGIVYHANYIKFCERARSEMFFDAGIWAFSNECQFVVSSLNAKFLKSAKLGDILDVKTSVVGLKRTNVTLLHEIYKIADINGNECNDLVFSCEVTCVCMSYLKISKIPKDISLFFKAQA</sequence>